<dbReference type="OrthoDB" id="1077582at2759"/>
<dbReference type="Proteomes" id="UP000663848">
    <property type="component" value="Unassembled WGS sequence"/>
</dbReference>
<reference evidence="10" key="1">
    <citation type="submission" date="2021-02" db="EMBL/GenBank/DDBJ databases">
        <authorList>
            <person name="Nowell W R."/>
        </authorList>
    </citation>
    <scope>NUCLEOTIDE SEQUENCE</scope>
</reference>
<dbReference type="EMBL" id="CAJNYD010002747">
    <property type="protein sequence ID" value="CAF3441391.1"/>
    <property type="molecule type" value="Genomic_DNA"/>
</dbReference>
<dbReference type="EMBL" id="CAJNYT010003360">
    <property type="protein sequence ID" value="CAF3553553.1"/>
    <property type="molecule type" value="Genomic_DNA"/>
</dbReference>
<dbReference type="Pfam" id="PF13813">
    <property type="entry name" value="MBOAT_2"/>
    <property type="match status" value="1"/>
</dbReference>
<dbReference type="InterPro" id="IPR044851">
    <property type="entry name" value="Wax_synthase"/>
</dbReference>
<evidence type="ECO:0000256" key="2">
    <source>
        <dbReference type="ARBA" id="ARBA00005179"/>
    </source>
</evidence>
<feature type="transmembrane region" description="Helical" evidence="8">
    <location>
        <begin position="276"/>
        <end position="297"/>
    </location>
</feature>
<dbReference type="Proteomes" id="UP000663872">
    <property type="component" value="Unassembled WGS sequence"/>
</dbReference>
<evidence type="ECO:0000313" key="12">
    <source>
        <dbReference type="EMBL" id="CAF3553553.1"/>
    </source>
</evidence>
<dbReference type="EMBL" id="CAJOBQ010003852">
    <property type="protein sequence ID" value="CAF4619694.1"/>
    <property type="molecule type" value="Genomic_DNA"/>
</dbReference>
<dbReference type="GO" id="GO:0016020">
    <property type="term" value="C:membrane"/>
    <property type="evidence" value="ECO:0007669"/>
    <property type="project" value="UniProtKB-SubCell"/>
</dbReference>
<comment type="similarity">
    <text evidence="3">Belongs to the wax synthase family.</text>
</comment>
<dbReference type="Proteomes" id="UP000663873">
    <property type="component" value="Unassembled WGS sequence"/>
</dbReference>
<evidence type="ECO:0000313" key="19">
    <source>
        <dbReference type="Proteomes" id="UP000663873"/>
    </source>
</evidence>
<evidence type="ECO:0000256" key="4">
    <source>
        <dbReference type="ARBA" id="ARBA00022679"/>
    </source>
</evidence>
<protein>
    <recommendedName>
        <fullName evidence="9">Wax synthase domain-containing protein</fullName>
    </recommendedName>
</protein>
<evidence type="ECO:0000313" key="11">
    <source>
        <dbReference type="EMBL" id="CAF3468424.1"/>
    </source>
</evidence>
<dbReference type="Proteomes" id="UP000663869">
    <property type="component" value="Unassembled WGS sequence"/>
</dbReference>
<evidence type="ECO:0000256" key="1">
    <source>
        <dbReference type="ARBA" id="ARBA00004141"/>
    </source>
</evidence>
<dbReference type="GO" id="GO:0006629">
    <property type="term" value="P:lipid metabolic process"/>
    <property type="evidence" value="ECO:0007669"/>
    <property type="project" value="InterPro"/>
</dbReference>
<dbReference type="Proteomes" id="UP000663825">
    <property type="component" value="Unassembled WGS sequence"/>
</dbReference>
<evidence type="ECO:0000256" key="7">
    <source>
        <dbReference type="ARBA" id="ARBA00023136"/>
    </source>
</evidence>
<gene>
    <name evidence="13" type="ORF">FME351_LOCUS28377</name>
    <name evidence="12" type="ORF">GRG538_LOCUS20363</name>
    <name evidence="15" type="ORF">HFQ381_LOCUS29182</name>
    <name evidence="10" type="ORF">LUA448_LOCUS21204</name>
    <name evidence="17" type="ORF">QYT958_LOCUS25740</name>
    <name evidence="11" type="ORF">TIS948_LOCUS33156</name>
    <name evidence="16" type="ORF">TSG867_LOCUS28961</name>
    <name evidence="14" type="ORF">UJA718_LOCUS20510</name>
</gene>
<dbReference type="EMBL" id="CAJOBO010004471">
    <property type="protein sequence ID" value="CAF4521928.1"/>
    <property type="molecule type" value="Genomic_DNA"/>
</dbReference>
<feature type="transmembrane region" description="Helical" evidence="8">
    <location>
        <begin position="6"/>
        <end position="22"/>
    </location>
</feature>
<name>A0A818D5B4_9BILA</name>
<evidence type="ECO:0000256" key="5">
    <source>
        <dbReference type="ARBA" id="ARBA00022692"/>
    </source>
</evidence>
<dbReference type="EMBL" id="CAJNXB010006126">
    <property type="protein sequence ID" value="CAF3468424.1"/>
    <property type="molecule type" value="Genomic_DNA"/>
</dbReference>
<feature type="domain" description="Wax synthase" evidence="9">
    <location>
        <begin position="180"/>
        <end position="257"/>
    </location>
</feature>
<sequence>MSSQIAVPISWFIHFITCHYIIRRVPSDMVRMVLTLLPCVLLTYISCNDLPQYQMSSLITTSVCWMVSIRIIQSIVFSPNEVCPLYSFILKPFWTIFPVIPSAKMEKQWPIVFDFISGLMKLIINQWIFRWLIRCEPRDNYSTTIMLSIMILTSSHISDIQIGFVRLITRDKYTLFSISNYPLFSKSLREFWGRRYNRLASTVFNECIFQPISACSSSPMLAAMTTFIVSGLLHVHVNLVILNDTRTIIPTFAFFFLNGVACCIEKRMAIRLPAPLGWFLTHCFLLITLPLSMGPYARQGPIYFEQNLPPLFDSKWIPKLPVPDICLG</sequence>
<keyword evidence="7 8" id="KW-0472">Membrane</keyword>
<organism evidence="10 18">
    <name type="scientific">Rotaria socialis</name>
    <dbReference type="NCBI Taxonomy" id="392032"/>
    <lineage>
        <taxon>Eukaryota</taxon>
        <taxon>Metazoa</taxon>
        <taxon>Spiralia</taxon>
        <taxon>Gnathifera</taxon>
        <taxon>Rotifera</taxon>
        <taxon>Eurotatoria</taxon>
        <taxon>Bdelloidea</taxon>
        <taxon>Philodinida</taxon>
        <taxon>Philodinidae</taxon>
        <taxon>Rotaria</taxon>
    </lineage>
</organism>
<accession>A0A818D5B4</accession>
<comment type="caution">
    <text evidence="10">The sequence shown here is derived from an EMBL/GenBank/DDBJ whole genome shotgun (WGS) entry which is preliminary data.</text>
</comment>
<proteinExistence type="inferred from homology"/>
<feature type="transmembrane region" description="Helical" evidence="8">
    <location>
        <begin position="220"/>
        <end position="241"/>
    </location>
</feature>
<evidence type="ECO:0000313" key="10">
    <source>
        <dbReference type="EMBL" id="CAF3441391.1"/>
    </source>
</evidence>
<keyword evidence="5 8" id="KW-0812">Transmembrane</keyword>
<evidence type="ECO:0000256" key="8">
    <source>
        <dbReference type="SAM" id="Phobius"/>
    </source>
</evidence>
<dbReference type="EMBL" id="CAJOBR010005893">
    <property type="protein sequence ID" value="CAF4831192.1"/>
    <property type="molecule type" value="Genomic_DNA"/>
</dbReference>
<dbReference type="GO" id="GO:0008374">
    <property type="term" value="F:O-acyltransferase activity"/>
    <property type="evidence" value="ECO:0007669"/>
    <property type="project" value="InterPro"/>
</dbReference>
<evidence type="ECO:0000259" key="9">
    <source>
        <dbReference type="Pfam" id="PF13813"/>
    </source>
</evidence>
<dbReference type="EMBL" id="CAJNYU010003883">
    <property type="protein sequence ID" value="CAF3710662.1"/>
    <property type="molecule type" value="Genomic_DNA"/>
</dbReference>
<dbReference type="Proteomes" id="UP000663833">
    <property type="component" value="Unassembled WGS sequence"/>
</dbReference>
<feature type="transmembrane region" description="Helical" evidence="8">
    <location>
        <begin position="111"/>
        <end position="133"/>
    </location>
</feature>
<evidence type="ECO:0000313" key="18">
    <source>
        <dbReference type="Proteomes" id="UP000663833"/>
    </source>
</evidence>
<dbReference type="InterPro" id="IPR032805">
    <property type="entry name" value="Wax_synthase_dom"/>
</dbReference>
<keyword evidence="6 8" id="KW-1133">Transmembrane helix</keyword>
<evidence type="ECO:0000313" key="14">
    <source>
        <dbReference type="EMBL" id="CAF4420188.1"/>
    </source>
</evidence>
<dbReference type="PANTHER" id="PTHR31595">
    <property type="entry name" value="LONG-CHAIN-ALCOHOL O-FATTY-ACYLTRANSFERASE 3-RELATED"/>
    <property type="match status" value="1"/>
</dbReference>
<feature type="transmembrane region" description="Helical" evidence="8">
    <location>
        <begin position="145"/>
        <end position="168"/>
    </location>
</feature>
<keyword evidence="4" id="KW-0808">Transferase</keyword>
<dbReference type="AlphaFoldDB" id="A0A818D5B4"/>
<evidence type="ECO:0000256" key="3">
    <source>
        <dbReference type="ARBA" id="ARBA00007282"/>
    </source>
</evidence>
<dbReference type="PANTHER" id="PTHR31595:SF57">
    <property type="entry name" value="OS04G0481900 PROTEIN"/>
    <property type="match status" value="1"/>
</dbReference>
<dbReference type="Proteomes" id="UP000663851">
    <property type="component" value="Unassembled WGS sequence"/>
</dbReference>
<evidence type="ECO:0000313" key="16">
    <source>
        <dbReference type="EMBL" id="CAF4619694.1"/>
    </source>
</evidence>
<evidence type="ECO:0000256" key="6">
    <source>
        <dbReference type="ARBA" id="ARBA00022989"/>
    </source>
</evidence>
<keyword evidence="19" id="KW-1185">Reference proteome</keyword>
<dbReference type="EMBL" id="CAJOBP010003829">
    <property type="protein sequence ID" value="CAF4420188.1"/>
    <property type="molecule type" value="Genomic_DNA"/>
</dbReference>
<evidence type="ECO:0000313" key="13">
    <source>
        <dbReference type="EMBL" id="CAF3710662.1"/>
    </source>
</evidence>
<evidence type="ECO:0000313" key="17">
    <source>
        <dbReference type="EMBL" id="CAF4831192.1"/>
    </source>
</evidence>
<dbReference type="Proteomes" id="UP000663862">
    <property type="component" value="Unassembled WGS sequence"/>
</dbReference>
<comment type="pathway">
    <text evidence="2">Secondary metabolite biosynthesis.</text>
</comment>
<comment type="subcellular location">
    <subcellularLocation>
        <location evidence="1">Membrane</location>
        <topology evidence="1">Multi-pass membrane protein</topology>
    </subcellularLocation>
</comment>
<evidence type="ECO:0000313" key="15">
    <source>
        <dbReference type="EMBL" id="CAF4521928.1"/>
    </source>
</evidence>